<proteinExistence type="predicted"/>
<organism evidence="2 3">
    <name type="scientific">Aquatica leii</name>
    <dbReference type="NCBI Taxonomy" id="1421715"/>
    <lineage>
        <taxon>Eukaryota</taxon>
        <taxon>Metazoa</taxon>
        <taxon>Ecdysozoa</taxon>
        <taxon>Arthropoda</taxon>
        <taxon>Hexapoda</taxon>
        <taxon>Insecta</taxon>
        <taxon>Pterygota</taxon>
        <taxon>Neoptera</taxon>
        <taxon>Endopterygota</taxon>
        <taxon>Coleoptera</taxon>
        <taxon>Polyphaga</taxon>
        <taxon>Elateriformia</taxon>
        <taxon>Elateroidea</taxon>
        <taxon>Lampyridae</taxon>
        <taxon>Luciolinae</taxon>
        <taxon>Aquatica</taxon>
    </lineage>
</organism>
<dbReference type="AlphaFoldDB" id="A0AAN7QP53"/>
<dbReference type="InterPro" id="IPR006170">
    <property type="entry name" value="PBP/GOBP"/>
</dbReference>
<feature type="chain" id="PRO_5042817947" evidence="1">
    <location>
        <begin position="16"/>
        <end position="131"/>
    </location>
</feature>
<gene>
    <name evidence="2" type="ORF">RN001_003509</name>
</gene>
<dbReference type="Gene3D" id="1.10.238.20">
    <property type="entry name" value="Pheromone/general odorant binding protein domain"/>
    <property type="match status" value="1"/>
</dbReference>
<dbReference type="Pfam" id="PF01395">
    <property type="entry name" value="PBP_GOBP"/>
    <property type="match status" value="1"/>
</dbReference>
<keyword evidence="3" id="KW-1185">Reference proteome</keyword>
<sequence>MKIVLLLVLISSALSKKIPDRVHEVWGQLIAPYSDECVESSKVNPHQVKNMLTHMHVPNNEQFHDYIKCIYEKLEMLKPDGNFNEELILSKAHYLTKDFLIRCIKNAELEQNLSKKSYILCNCVVEGLVVD</sequence>
<name>A0AAN7QP53_9COLE</name>
<feature type="signal peptide" evidence="1">
    <location>
        <begin position="1"/>
        <end position="15"/>
    </location>
</feature>
<protein>
    <submittedName>
        <fullName evidence="2">Uncharacterized protein</fullName>
    </submittedName>
</protein>
<dbReference type="SUPFAM" id="SSF47565">
    <property type="entry name" value="Insect pheromone/odorant-binding proteins"/>
    <property type="match status" value="1"/>
</dbReference>
<accession>A0AAN7QP53</accession>
<evidence type="ECO:0000256" key="1">
    <source>
        <dbReference type="SAM" id="SignalP"/>
    </source>
</evidence>
<evidence type="ECO:0000313" key="3">
    <source>
        <dbReference type="Proteomes" id="UP001353858"/>
    </source>
</evidence>
<dbReference type="EMBL" id="JARPUR010000001">
    <property type="protein sequence ID" value="KAK4887238.1"/>
    <property type="molecule type" value="Genomic_DNA"/>
</dbReference>
<comment type="caution">
    <text evidence="2">The sequence shown here is derived from an EMBL/GenBank/DDBJ whole genome shotgun (WGS) entry which is preliminary data.</text>
</comment>
<evidence type="ECO:0000313" key="2">
    <source>
        <dbReference type="EMBL" id="KAK4887238.1"/>
    </source>
</evidence>
<dbReference type="InterPro" id="IPR036728">
    <property type="entry name" value="PBP_GOBP_sf"/>
</dbReference>
<keyword evidence="1" id="KW-0732">Signal</keyword>
<dbReference type="Proteomes" id="UP001353858">
    <property type="component" value="Unassembled WGS sequence"/>
</dbReference>
<reference evidence="3" key="1">
    <citation type="submission" date="2023-01" db="EMBL/GenBank/DDBJ databases">
        <title>Key to firefly adult light organ development and bioluminescence: homeobox transcription factors regulate luciferase expression and transportation to peroxisome.</title>
        <authorList>
            <person name="Fu X."/>
        </authorList>
    </citation>
    <scope>NUCLEOTIDE SEQUENCE [LARGE SCALE GENOMIC DNA]</scope>
</reference>
<dbReference type="CDD" id="cd23992">
    <property type="entry name" value="PBP_GOBP"/>
    <property type="match status" value="1"/>
</dbReference>
<dbReference type="GO" id="GO:0005549">
    <property type="term" value="F:odorant binding"/>
    <property type="evidence" value="ECO:0007669"/>
    <property type="project" value="InterPro"/>
</dbReference>